<evidence type="ECO:0000313" key="3">
    <source>
        <dbReference type="Proteomes" id="UP001596241"/>
    </source>
</evidence>
<feature type="domain" description="Methyltransferase" evidence="1">
    <location>
        <begin position="53"/>
        <end position="145"/>
    </location>
</feature>
<dbReference type="GO" id="GO:0032259">
    <property type="term" value="P:methylation"/>
    <property type="evidence" value="ECO:0007669"/>
    <property type="project" value="UniProtKB-KW"/>
</dbReference>
<dbReference type="RefSeq" id="WP_345087677.1">
    <property type="nucleotide sequence ID" value="NZ_BAAAWG010000013.1"/>
</dbReference>
<evidence type="ECO:0000259" key="1">
    <source>
        <dbReference type="Pfam" id="PF13649"/>
    </source>
</evidence>
<evidence type="ECO:0000313" key="2">
    <source>
        <dbReference type="EMBL" id="MFC5892381.1"/>
    </source>
</evidence>
<dbReference type="CDD" id="cd02440">
    <property type="entry name" value="AdoMet_MTases"/>
    <property type="match status" value="1"/>
</dbReference>
<dbReference type="InterPro" id="IPR029063">
    <property type="entry name" value="SAM-dependent_MTases_sf"/>
</dbReference>
<keyword evidence="3" id="KW-1185">Reference proteome</keyword>
<sequence length="255" mass="27540">MTTSPDPTTGPRPGSAYATDFAAFYDTWFDKPGITPVTVETLAELAAPSRTALELGIGTGRVALPLHRRGIHVHGVDASPEMVDRLRTKPGGTDIPVTLGDFAAAPVTGTYGLVYLVGGTFFELPTQQSQLDCLKAAARRLSPEGVVALDAHVPEALAVGAQRGPRTVDSGGEGLVQCHRRLDPSTQRYVSHYAITEGGHTRHLRVDFRYASAGELDLMAAASGLRLRTRWGAWDRRPFTRECTYHVSVYERAEG</sequence>
<keyword evidence="2" id="KW-0489">Methyltransferase</keyword>
<dbReference type="InterPro" id="IPR041698">
    <property type="entry name" value="Methyltransf_25"/>
</dbReference>
<reference evidence="3" key="1">
    <citation type="journal article" date="2019" name="Int. J. Syst. Evol. Microbiol.">
        <title>The Global Catalogue of Microorganisms (GCM) 10K type strain sequencing project: providing services to taxonomists for standard genome sequencing and annotation.</title>
        <authorList>
            <consortium name="The Broad Institute Genomics Platform"/>
            <consortium name="The Broad Institute Genome Sequencing Center for Infectious Disease"/>
            <person name="Wu L."/>
            <person name="Ma J."/>
        </authorList>
    </citation>
    <scope>NUCLEOTIDE SEQUENCE [LARGE SCALE GENOMIC DNA]</scope>
    <source>
        <strain evidence="3">CGMCC 1.15809</strain>
    </source>
</reference>
<dbReference type="SUPFAM" id="SSF53335">
    <property type="entry name" value="S-adenosyl-L-methionine-dependent methyltransferases"/>
    <property type="match status" value="1"/>
</dbReference>
<dbReference type="GO" id="GO:0008168">
    <property type="term" value="F:methyltransferase activity"/>
    <property type="evidence" value="ECO:0007669"/>
    <property type="project" value="UniProtKB-KW"/>
</dbReference>
<accession>A0ABW1FD35</accession>
<organism evidence="2 3">
    <name type="scientific">Streptomyces ramulosus</name>
    <dbReference type="NCBI Taxonomy" id="47762"/>
    <lineage>
        <taxon>Bacteria</taxon>
        <taxon>Bacillati</taxon>
        <taxon>Actinomycetota</taxon>
        <taxon>Actinomycetes</taxon>
        <taxon>Kitasatosporales</taxon>
        <taxon>Streptomycetaceae</taxon>
        <taxon>Streptomyces</taxon>
    </lineage>
</organism>
<dbReference type="Gene3D" id="3.40.50.150">
    <property type="entry name" value="Vaccinia Virus protein VP39"/>
    <property type="match status" value="1"/>
</dbReference>
<name>A0ABW1FD35_9ACTN</name>
<dbReference type="Pfam" id="PF13649">
    <property type="entry name" value="Methyltransf_25"/>
    <property type="match status" value="1"/>
</dbReference>
<keyword evidence="2" id="KW-0808">Transferase</keyword>
<proteinExistence type="predicted"/>
<gene>
    <name evidence="2" type="ORF">ACFP3M_06050</name>
</gene>
<comment type="caution">
    <text evidence="2">The sequence shown here is derived from an EMBL/GenBank/DDBJ whole genome shotgun (WGS) entry which is preliminary data.</text>
</comment>
<protein>
    <submittedName>
        <fullName evidence="2">Class I SAM-dependent DNA methyltransferase</fullName>
    </submittedName>
</protein>
<dbReference type="Proteomes" id="UP001596241">
    <property type="component" value="Unassembled WGS sequence"/>
</dbReference>
<dbReference type="EMBL" id="JBHSPW010000002">
    <property type="protein sequence ID" value="MFC5892381.1"/>
    <property type="molecule type" value="Genomic_DNA"/>
</dbReference>